<evidence type="ECO:0000313" key="3">
    <source>
        <dbReference type="Proteomes" id="UP000887013"/>
    </source>
</evidence>
<reference evidence="2" key="1">
    <citation type="submission" date="2020-08" db="EMBL/GenBank/DDBJ databases">
        <title>Multicomponent nature underlies the extraordinary mechanical properties of spider dragline silk.</title>
        <authorList>
            <person name="Kono N."/>
            <person name="Nakamura H."/>
            <person name="Mori M."/>
            <person name="Yoshida Y."/>
            <person name="Ohtoshi R."/>
            <person name="Malay A.D."/>
            <person name="Moran D.A.P."/>
            <person name="Tomita M."/>
            <person name="Numata K."/>
            <person name="Arakawa K."/>
        </authorList>
    </citation>
    <scope>NUCLEOTIDE SEQUENCE</scope>
</reference>
<proteinExistence type="predicted"/>
<comment type="caution">
    <text evidence="2">The sequence shown here is derived from an EMBL/GenBank/DDBJ whole genome shotgun (WGS) entry which is preliminary data.</text>
</comment>
<organism evidence="2 3">
    <name type="scientific">Nephila pilipes</name>
    <name type="common">Giant wood spider</name>
    <name type="synonym">Nephila maculata</name>
    <dbReference type="NCBI Taxonomy" id="299642"/>
    <lineage>
        <taxon>Eukaryota</taxon>
        <taxon>Metazoa</taxon>
        <taxon>Ecdysozoa</taxon>
        <taxon>Arthropoda</taxon>
        <taxon>Chelicerata</taxon>
        <taxon>Arachnida</taxon>
        <taxon>Araneae</taxon>
        <taxon>Araneomorphae</taxon>
        <taxon>Entelegynae</taxon>
        <taxon>Araneoidea</taxon>
        <taxon>Nephilidae</taxon>
        <taxon>Nephila</taxon>
    </lineage>
</organism>
<dbReference type="Proteomes" id="UP000887013">
    <property type="component" value="Unassembled WGS sequence"/>
</dbReference>
<sequence>MHHAGDSIYRRDDEELTNLFFENNFFTTWDPDPTIEYTFKLHRKEMSSSDEEIPNCERPSAEYEPHPCEPIYLSIRATREASSHSKGSSISSLPVSEGSPSDRQSVGPSALPGPNPPSPYAPDQHFSPSERGRLNPSTSQAQEVQFKSYPMKDDLNPSAKNSQWLIFARN</sequence>
<keyword evidence="3" id="KW-1185">Reference proteome</keyword>
<feature type="region of interest" description="Disordered" evidence="1">
    <location>
        <begin position="44"/>
        <end position="141"/>
    </location>
</feature>
<accession>A0A8X6NV25</accession>
<feature type="compositionally biased region" description="Pro residues" evidence="1">
    <location>
        <begin position="111"/>
        <end position="120"/>
    </location>
</feature>
<dbReference type="AlphaFoldDB" id="A0A8X6NV25"/>
<evidence type="ECO:0000313" key="2">
    <source>
        <dbReference type="EMBL" id="GFT36681.1"/>
    </source>
</evidence>
<protein>
    <submittedName>
        <fullName evidence="2">Uncharacterized protein</fullName>
    </submittedName>
</protein>
<dbReference type="EMBL" id="BMAW01109047">
    <property type="protein sequence ID" value="GFT36681.1"/>
    <property type="molecule type" value="Genomic_DNA"/>
</dbReference>
<evidence type="ECO:0000256" key="1">
    <source>
        <dbReference type="SAM" id="MobiDB-lite"/>
    </source>
</evidence>
<name>A0A8X6NV25_NEPPI</name>
<gene>
    <name evidence="2" type="ORF">NPIL_52061</name>
</gene>